<accession>A0A9P9EEE8</accession>
<dbReference type="EMBL" id="JAGMWT010000002">
    <property type="protein sequence ID" value="KAH7135621.1"/>
    <property type="molecule type" value="Genomic_DNA"/>
</dbReference>
<evidence type="ECO:0000313" key="2">
    <source>
        <dbReference type="Proteomes" id="UP000700596"/>
    </source>
</evidence>
<proteinExistence type="predicted"/>
<comment type="caution">
    <text evidence="1">The sequence shown here is derived from an EMBL/GenBank/DDBJ whole genome shotgun (WGS) entry which is preliminary data.</text>
</comment>
<sequence length="158" mass="17651">MKVNAAMAEAEKDFSNVEVLATHALTLLWPTSGGMIGGSDPKVAAAAAPIRIFITENPLNKYGIFHQRPRSTYSPRYISKHVVDHFLCVLSGHNDCETSFQKNIPHIIMFILDHILNDQFCLLHNDAAVIEGRPPCNERTINMDFEIPGPVTFLCFNE</sequence>
<dbReference type="Proteomes" id="UP000700596">
    <property type="component" value="Unassembled WGS sequence"/>
</dbReference>
<evidence type="ECO:0000313" key="1">
    <source>
        <dbReference type="EMBL" id="KAH7135621.1"/>
    </source>
</evidence>
<reference evidence="1" key="1">
    <citation type="journal article" date="2021" name="Nat. Commun.">
        <title>Genetic determinants of endophytism in the Arabidopsis root mycobiome.</title>
        <authorList>
            <person name="Mesny F."/>
            <person name="Miyauchi S."/>
            <person name="Thiergart T."/>
            <person name="Pickel B."/>
            <person name="Atanasova L."/>
            <person name="Karlsson M."/>
            <person name="Huettel B."/>
            <person name="Barry K.W."/>
            <person name="Haridas S."/>
            <person name="Chen C."/>
            <person name="Bauer D."/>
            <person name="Andreopoulos W."/>
            <person name="Pangilinan J."/>
            <person name="LaButti K."/>
            <person name="Riley R."/>
            <person name="Lipzen A."/>
            <person name="Clum A."/>
            <person name="Drula E."/>
            <person name="Henrissat B."/>
            <person name="Kohler A."/>
            <person name="Grigoriev I.V."/>
            <person name="Martin F.M."/>
            <person name="Hacquard S."/>
        </authorList>
    </citation>
    <scope>NUCLEOTIDE SEQUENCE</scope>
    <source>
        <strain evidence="1">MPI-CAGE-CH-0243</strain>
    </source>
</reference>
<name>A0A9P9EEE8_9PLEO</name>
<organism evidence="1 2">
    <name type="scientific">Dendryphion nanum</name>
    <dbReference type="NCBI Taxonomy" id="256645"/>
    <lineage>
        <taxon>Eukaryota</taxon>
        <taxon>Fungi</taxon>
        <taxon>Dikarya</taxon>
        <taxon>Ascomycota</taxon>
        <taxon>Pezizomycotina</taxon>
        <taxon>Dothideomycetes</taxon>
        <taxon>Pleosporomycetidae</taxon>
        <taxon>Pleosporales</taxon>
        <taxon>Torulaceae</taxon>
        <taxon>Dendryphion</taxon>
    </lineage>
</organism>
<dbReference type="AlphaFoldDB" id="A0A9P9EEE8"/>
<protein>
    <submittedName>
        <fullName evidence="1">Uncharacterized protein</fullName>
    </submittedName>
</protein>
<gene>
    <name evidence="1" type="ORF">B0J11DRAFT_164514</name>
</gene>
<keyword evidence="2" id="KW-1185">Reference proteome</keyword>